<evidence type="ECO:0000259" key="4">
    <source>
        <dbReference type="Pfam" id="PF03152"/>
    </source>
</evidence>
<dbReference type="GO" id="GO:0036503">
    <property type="term" value="P:ERAD pathway"/>
    <property type="evidence" value="ECO:0007669"/>
    <property type="project" value="TreeGrafter"/>
</dbReference>
<feature type="compositionally biased region" description="Basic and acidic residues" evidence="3">
    <location>
        <begin position="355"/>
        <end position="366"/>
    </location>
</feature>
<dbReference type="Pfam" id="PF03152">
    <property type="entry name" value="UFD1_N1"/>
    <property type="match status" value="1"/>
</dbReference>
<reference evidence="6" key="1">
    <citation type="submission" date="2020-07" db="EMBL/GenBank/DDBJ databases">
        <title>Genome sequence and genetic diversity analysis of an under-domesticated orphan crop, white fonio (Digitaria exilis).</title>
        <authorList>
            <person name="Bennetzen J.L."/>
            <person name="Chen S."/>
            <person name="Ma X."/>
            <person name="Wang X."/>
            <person name="Yssel A.E.J."/>
            <person name="Chaluvadi S.R."/>
            <person name="Johnson M."/>
            <person name="Gangashetty P."/>
            <person name="Hamidou F."/>
            <person name="Sanogo M.D."/>
            <person name="Zwaenepoel A."/>
            <person name="Wallace J."/>
            <person name="Van De Peer Y."/>
            <person name="Van Deynze A."/>
        </authorList>
    </citation>
    <scope>NUCLEOTIDE SEQUENCE</scope>
    <source>
        <tissue evidence="6">Leaves</tissue>
    </source>
</reference>
<feature type="compositionally biased region" description="Gly residues" evidence="3">
    <location>
        <begin position="257"/>
        <end position="266"/>
    </location>
</feature>
<feature type="compositionally biased region" description="Low complexity" evidence="3">
    <location>
        <begin position="317"/>
        <end position="327"/>
    </location>
</feature>
<dbReference type="Proteomes" id="UP000636709">
    <property type="component" value="Unassembled WGS sequence"/>
</dbReference>
<gene>
    <name evidence="6" type="ORF">HU200_056633</name>
</gene>
<protein>
    <recommendedName>
        <fullName evidence="8">Ubiquitin fusion degradaton protein</fullName>
    </recommendedName>
</protein>
<evidence type="ECO:0000313" key="6">
    <source>
        <dbReference type="EMBL" id="KAF8661686.1"/>
    </source>
</evidence>
<dbReference type="AlphaFoldDB" id="A0A835AC13"/>
<feature type="compositionally biased region" description="Low complexity" evidence="3">
    <location>
        <begin position="342"/>
        <end position="354"/>
    </location>
</feature>
<dbReference type="GO" id="GO:0034098">
    <property type="term" value="C:VCP-NPL4-UFD1 AAA ATPase complex"/>
    <property type="evidence" value="ECO:0007669"/>
    <property type="project" value="TreeGrafter"/>
</dbReference>
<sequence length="401" mass="43863">MRPATSTPFSTKHREDPIYPTDRVLLFVPKGFDQDVFDLMATTSSAPSRFDQIYRCYPASTSGKPHLEDGDKVILPASALNTLAALRIEYPMQFELQSPSNGGGDQAAPPRASHCGVLEFVAEEGAVVMPEWMMKNMALREGDLMRVRSAALPKGTYVRLRPHTSEFLEITNPKAVLEKTLRTFSCFTTGDTIMVSYNHRKYYIDIVETKPASAVSIVETDCEVDFAPPLDYKEPEKPQQQQPSVNVPAASKNKATAGGGEGGGEGDSVVKDGAELFKPFTGSGKRLDGKEALLLLRLMHALHRLRIQTEEEERGSKPSGAASSSSSRQKTGKLVFGGSSTSSSKEAQKAAVKQQAEEPPKKEEPKFQAFTGKSYSLQQRRKKDDVAHRPGSHPITSVEGE</sequence>
<feature type="region of interest" description="Disordered" evidence="3">
    <location>
        <begin position="228"/>
        <end position="270"/>
    </location>
</feature>
<dbReference type="GO" id="GO:0031593">
    <property type="term" value="F:polyubiquitin modification-dependent protein binding"/>
    <property type="evidence" value="ECO:0007669"/>
    <property type="project" value="TreeGrafter"/>
</dbReference>
<dbReference type="InterPro" id="IPR004854">
    <property type="entry name" value="Ufd1-like"/>
</dbReference>
<dbReference type="Pfam" id="PF24842">
    <property type="entry name" value="UFD1_N2"/>
    <property type="match status" value="1"/>
</dbReference>
<dbReference type="OrthoDB" id="422728at2759"/>
<dbReference type="GO" id="GO:0006511">
    <property type="term" value="P:ubiquitin-dependent protein catabolic process"/>
    <property type="evidence" value="ECO:0007669"/>
    <property type="project" value="InterPro"/>
</dbReference>
<evidence type="ECO:0000256" key="1">
    <source>
        <dbReference type="ARBA" id="ARBA00006043"/>
    </source>
</evidence>
<organism evidence="6 7">
    <name type="scientific">Digitaria exilis</name>
    <dbReference type="NCBI Taxonomy" id="1010633"/>
    <lineage>
        <taxon>Eukaryota</taxon>
        <taxon>Viridiplantae</taxon>
        <taxon>Streptophyta</taxon>
        <taxon>Embryophyta</taxon>
        <taxon>Tracheophyta</taxon>
        <taxon>Spermatophyta</taxon>
        <taxon>Magnoliopsida</taxon>
        <taxon>Liliopsida</taxon>
        <taxon>Poales</taxon>
        <taxon>Poaceae</taxon>
        <taxon>PACMAD clade</taxon>
        <taxon>Panicoideae</taxon>
        <taxon>Panicodae</taxon>
        <taxon>Paniceae</taxon>
        <taxon>Anthephorinae</taxon>
        <taxon>Digitaria</taxon>
    </lineage>
</organism>
<evidence type="ECO:0000313" key="7">
    <source>
        <dbReference type="Proteomes" id="UP000636709"/>
    </source>
</evidence>
<evidence type="ECO:0008006" key="8">
    <source>
        <dbReference type="Google" id="ProtNLM"/>
    </source>
</evidence>
<dbReference type="InterPro" id="IPR055417">
    <property type="entry name" value="UFD1_N1"/>
</dbReference>
<keyword evidence="2" id="KW-0833">Ubl conjugation pathway</keyword>
<dbReference type="PANTHER" id="PTHR12555:SF16">
    <property type="entry name" value="OS04G0577000 PROTEIN"/>
    <property type="match status" value="1"/>
</dbReference>
<proteinExistence type="inferred from homology"/>
<feature type="domain" description="Ubiquitin fusion degradation protein UFD1 N-terminal subdomain 1" evidence="4">
    <location>
        <begin position="50"/>
        <end position="153"/>
    </location>
</feature>
<keyword evidence="7" id="KW-1185">Reference proteome</keyword>
<dbReference type="InterPro" id="IPR042299">
    <property type="entry name" value="Ufd1-like_Nn"/>
</dbReference>
<accession>A0A835AC13</accession>
<comment type="similarity">
    <text evidence="1">Belongs to the UFD1 family.</text>
</comment>
<dbReference type="Gene3D" id="3.10.330.10">
    <property type="match status" value="1"/>
</dbReference>
<evidence type="ECO:0000259" key="5">
    <source>
        <dbReference type="Pfam" id="PF24842"/>
    </source>
</evidence>
<dbReference type="EMBL" id="JACEFO010002392">
    <property type="protein sequence ID" value="KAF8661686.1"/>
    <property type="molecule type" value="Genomic_DNA"/>
</dbReference>
<comment type="caution">
    <text evidence="6">The sequence shown here is derived from an EMBL/GenBank/DDBJ whole genome shotgun (WGS) entry which is preliminary data.</text>
</comment>
<dbReference type="PANTHER" id="PTHR12555">
    <property type="entry name" value="UBIQUITIN FUSION DEGRADATON PROTEIN 1"/>
    <property type="match status" value="1"/>
</dbReference>
<dbReference type="InterPro" id="IPR055418">
    <property type="entry name" value="UFD1_N2"/>
</dbReference>
<name>A0A835AC13_9POAL</name>
<evidence type="ECO:0000256" key="3">
    <source>
        <dbReference type="SAM" id="MobiDB-lite"/>
    </source>
</evidence>
<feature type="domain" description="Ubiquitin fusion degradation protein UFD1 N-terminal subdomain 2" evidence="5">
    <location>
        <begin position="154"/>
        <end position="229"/>
    </location>
</feature>
<feature type="region of interest" description="Disordered" evidence="3">
    <location>
        <begin position="309"/>
        <end position="401"/>
    </location>
</feature>
<dbReference type="Gene3D" id="2.40.40.50">
    <property type="entry name" value="Ubiquitin fusion degradation protein UFD1, N-terminal domain"/>
    <property type="match status" value="1"/>
</dbReference>
<evidence type="ECO:0000256" key="2">
    <source>
        <dbReference type="ARBA" id="ARBA00022786"/>
    </source>
</evidence>